<dbReference type="GO" id="GO:0004416">
    <property type="term" value="F:hydroxyacylglutathione hydrolase activity"/>
    <property type="evidence" value="ECO:0007669"/>
    <property type="project" value="UniProtKB-UniRule"/>
</dbReference>
<dbReference type="InterPro" id="IPR035680">
    <property type="entry name" value="Clx_II_MBL"/>
</dbReference>
<dbReference type="GO" id="GO:0019243">
    <property type="term" value="P:methylglyoxal catabolic process to D-lactate via S-lactoyl-glutathione"/>
    <property type="evidence" value="ECO:0007669"/>
    <property type="project" value="UniProtKB-UniRule"/>
</dbReference>
<evidence type="ECO:0000313" key="10">
    <source>
        <dbReference type="Proteomes" id="UP000028945"/>
    </source>
</evidence>
<dbReference type="AlphaFoldDB" id="A0A077DFV1"/>
<dbReference type="UniPathway" id="UPA00619">
    <property type="reaction ID" value="UER00676"/>
</dbReference>
<dbReference type="NCBIfam" id="TIGR03413">
    <property type="entry name" value="GSH_gloB"/>
    <property type="match status" value="1"/>
</dbReference>
<dbReference type="InterPro" id="IPR001279">
    <property type="entry name" value="Metallo-B-lactamas"/>
</dbReference>
<dbReference type="PANTHER" id="PTHR43705:SF1">
    <property type="entry name" value="HYDROXYACYLGLUTATHIONE HYDROLASE GLOB"/>
    <property type="match status" value="1"/>
</dbReference>
<dbReference type="SMART" id="SM00849">
    <property type="entry name" value="Lactamase_B"/>
    <property type="match status" value="1"/>
</dbReference>
<dbReference type="CDD" id="cd07723">
    <property type="entry name" value="hydroxyacylglutathione_hydrolase_MBL-fold"/>
    <property type="match status" value="1"/>
</dbReference>
<dbReference type="HOGENOM" id="CLU_030571_4_1_4"/>
<dbReference type="InterPro" id="IPR017782">
    <property type="entry name" value="Hydroxyacylglutathione_Hdrlase"/>
</dbReference>
<dbReference type="RefSeq" id="WP_038500539.1">
    <property type="nucleotide sequence ID" value="NZ_AFWK01000021.1"/>
</dbReference>
<name>A0A077DFV1_9BURK</name>
<comment type="similarity">
    <text evidence="3 7">Belongs to the metallo-beta-lactamase superfamily. Glyoxalase II family.</text>
</comment>
<dbReference type="Proteomes" id="UP000028945">
    <property type="component" value="Chromosome"/>
</dbReference>
<evidence type="ECO:0000256" key="4">
    <source>
        <dbReference type="ARBA" id="ARBA00022723"/>
    </source>
</evidence>
<evidence type="ECO:0000313" key="9">
    <source>
        <dbReference type="EMBL" id="AIL33056.1"/>
    </source>
</evidence>
<dbReference type="OrthoDB" id="9802248at2"/>
<dbReference type="Pfam" id="PF16123">
    <property type="entry name" value="HAGH_C"/>
    <property type="match status" value="1"/>
</dbReference>
<reference evidence="9 10" key="1">
    <citation type="journal article" date="2014" name="BMC Genomics">
        <title>A genomic perspective on a new bacterial genus and species from the Alcaligenaceae family, Basilea psittacipulmonis.</title>
        <authorList>
            <person name="Whiteson K.L."/>
            <person name="Hernandez D."/>
            <person name="Lazarevic V."/>
            <person name="Gaia N."/>
            <person name="Farinelli L."/>
            <person name="Francois P."/>
            <person name="Pilo P."/>
            <person name="Frey J."/>
            <person name="Schrenzel J."/>
        </authorList>
    </citation>
    <scope>NUCLEOTIDE SEQUENCE [LARGE SCALE GENOMIC DNA]</scope>
    <source>
        <strain evidence="9 10">DSM 24701</strain>
    </source>
</reference>
<dbReference type="InterPro" id="IPR032282">
    <property type="entry name" value="HAGH_C"/>
</dbReference>
<keyword evidence="4 7" id="KW-0479">Metal-binding</keyword>
<keyword evidence="5 7" id="KW-0378">Hydrolase</keyword>
<accession>A0A077DFV1</accession>
<keyword evidence="10" id="KW-1185">Reference proteome</keyword>
<dbReference type="eggNOG" id="COG0491">
    <property type="taxonomic scope" value="Bacteria"/>
</dbReference>
<dbReference type="SUPFAM" id="SSF56281">
    <property type="entry name" value="Metallo-hydrolase/oxidoreductase"/>
    <property type="match status" value="1"/>
</dbReference>
<dbReference type="HAMAP" id="MF_01374">
    <property type="entry name" value="Glyoxalase_2"/>
    <property type="match status" value="1"/>
</dbReference>
<protein>
    <recommendedName>
        <fullName evidence="7">Hydroxyacylglutathione hydrolase</fullName>
        <ecNumber evidence="7">3.1.2.6</ecNumber>
    </recommendedName>
    <alternativeName>
        <fullName evidence="7">Glyoxalase II</fullName>
        <shortName evidence="7">Glx II</shortName>
    </alternativeName>
</protein>
<dbReference type="InterPro" id="IPR050110">
    <property type="entry name" value="Glyoxalase_II_hydrolase"/>
</dbReference>
<dbReference type="GO" id="GO:0046872">
    <property type="term" value="F:metal ion binding"/>
    <property type="evidence" value="ECO:0007669"/>
    <property type="project" value="UniProtKB-KW"/>
</dbReference>
<feature type="binding site" evidence="7">
    <location>
        <position position="169"/>
    </location>
    <ligand>
        <name>Zn(2+)</name>
        <dbReference type="ChEBI" id="CHEBI:29105"/>
        <label>2</label>
    </ligand>
</feature>
<keyword evidence="6 7" id="KW-0862">Zinc</keyword>
<comment type="cofactor">
    <cofactor evidence="7">
        <name>Zn(2+)</name>
        <dbReference type="ChEBI" id="CHEBI:29105"/>
    </cofactor>
    <text evidence="7">Binds 2 Zn(2+) ions per subunit.</text>
</comment>
<evidence type="ECO:0000256" key="6">
    <source>
        <dbReference type="ARBA" id="ARBA00022833"/>
    </source>
</evidence>
<comment type="catalytic activity">
    <reaction evidence="1 7">
        <text>an S-(2-hydroxyacyl)glutathione + H2O = a 2-hydroxy carboxylate + glutathione + H(+)</text>
        <dbReference type="Rhea" id="RHEA:21864"/>
        <dbReference type="ChEBI" id="CHEBI:15377"/>
        <dbReference type="ChEBI" id="CHEBI:15378"/>
        <dbReference type="ChEBI" id="CHEBI:57925"/>
        <dbReference type="ChEBI" id="CHEBI:58896"/>
        <dbReference type="ChEBI" id="CHEBI:71261"/>
        <dbReference type="EC" id="3.1.2.6"/>
    </reaction>
</comment>
<gene>
    <name evidence="7" type="primary">gloB</name>
    <name evidence="9" type="ORF">IX83_06805</name>
</gene>
<evidence type="ECO:0000256" key="7">
    <source>
        <dbReference type="HAMAP-Rule" id="MF_01374"/>
    </source>
</evidence>
<evidence type="ECO:0000256" key="5">
    <source>
        <dbReference type="ARBA" id="ARBA00022801"/>
    </source>
</evidence>
<organism evidence="9 10">
    <name type="scientific">Basilea psittacipulmonis DSM 24701</name>
    <dbReference type="NCBI Taxonomy" id="1072685"/>
    <lineage>
        <taxon>Bacteria</taxon>
        <taxon>Pseudomonadati</taxon>
        <taxon>Pseudomonadota</taxon>
        <taxon>Betaproteobacteria</taxon>
        <taxon>Burkholderiales</taxon>
        <taxon>Alcaligenaceae</taxon>
        <taxon>Basilea</taxon>
    </lineage>
</organism>
<dbReference type="STRING" id="1072685.IX83_06805"/>
<feature type="binding site" evidence="7">
    <location>
        <position position="58"/>
    </location>
    <ligand>
        <name>Zn(2+)</name>
        <dbReference type="ChEBI" id="CHEBI:29105"/>
        <label>2</label>
    </ligand>
</feature>
<evidence type="ECO:0000256" key="3">
    <source>
        <dbReference type="ARBA" id="ARBA00006759"/>
    </source>
</evidence>
<feature type="binding site" evidence="7">
    <location>
        <position position="109"/>
    </location>
    <ligand>
        <name>Zn(2+)</name>
        <dbReference type="ChEBI" id="CHEBI:29105"/>
        <label>1</label>
    </ligand>
</feature>
<dbReference type="Gene3D" id="3.60.15.10">
    <property type="entry name" value="Ribonuclease Z/Hydroxyacylglutathione hydrolase-like"/>
    <property type="match status" value="1"/>
</dbReference>
<dbReference type="InterPro" id="IPR036866">
    <property type="entry name" value="RibonucZ/Hydroxyglut_hydro"/>
</dbReference>
<comment type="pathway">
    <text evidence="2 7">Secondary metabolite metabolism; methylglyoxal degradation; (R)-lactate from methylglyoxal: step 2/2.</text>
</comment>
<feature type="domain" description="Metallo-beta-lactamase" evidence="8">
    <location>
        <begin position="12"/>
        <end position="169"/>
    </location>
</feature>
<feature type="binding site" evidence="7">
    <location>
        <position position="131"/>
    </location>
    <ligand>
        <name>Zn(2+)</name>
        <dbReference type="ChEBI" id="CHEBI:29105"/>
        <label>1</label>
    </ligand>
</feature>
<dbReference type="KEGG" id="bpsi:IX83_06805"/>
<dbReference type="PANTHER" id="PTHR43705">
    <property type="entry name" value="HYDROXYACYLGLUTATHIONE HYDROLASE"/>
    <property type="match status" value="1"/>
</dbReference>
<evidence type="ECO:0000256" key="2">
    <source>
        <dbReference type="ARBA" id="ARBA00004963"/>
    </source>
</evidence>
<dbReference type="PIRSF" id="PIRSF005457">
    <property type="entry name" value="Glx"/>
    <property type="match status" value="1"/>
</dbReference>
<evidence type="ECO:0000259" key="8">
    <source>
        <dbReference type="SMART" id="SM00849"/>
    </source>
</evidence>
<proteinExistence type="inferred from homology"/>
<feature type="binding site" evidence="7">
    <location>
        <position position="131"/>
    </location>
    <ligand>
        <name>Zn(2+)</name>
        <dbReference type="ChEBI" id="CHEBI:29105"/>
        <label>2</label>
    </ligand>
</feature>
<comment type="function">
    <text evidence="7">Thiolesterase that catalyzes the hydrolysis of S-D-lactoyl-glutathione to form glutathione and D-lactic acid.</text>
</comment>
<feature type="binding site" evidence="7">
    <location>
        <position position="57"/>
    </location>
    <ligand>
        <name>Zn(2+)</name>
        <dbReference type="ChEBI" id="CHEBI:29105"/>
        <label>2</label>
    </ligand>
</feature>
<dbReference type="EMBL" id="CP009238">
    <property type="protein sequence ID" value="AIL33056.1"/>
    <property type="molecule type" value="Genomic_DNA"/>
</dbReference>
<feature type="binding site" evidence="7">
    <location>
        <position position="55"/>
    </location>
    <ligand>
        <name>Zn(2+)</name>
        <dbReference type="ChEBI" id="CHEBI:29105"/>
        <label>1</label>
    </ligand>
</feature>
<dbReference type="Pfam" id="PF00753">
    <property type="entry name" value="Lactamase_B"/>
    <property type="match status" value="1"/>
</dbReference>
<evidence type="ECO:0000256" key="1">
    <source>
        <dbReference type="ARBA" id="ARBA00001623"/>
    </source>
</evidence>
<comment type="subunit">
    <text evidence="7">Monomer.</text>
</comment>
<feature type="binding site" evidence="7">
    <location>
        <position position="53"/>
    </location>
    <ligand>
        <name>Zn(2+)</name>
        <dbReference type="ChEBI" id="CHEBI:29105"/>
        <label>1</label>
    </ligand>
</feature>
<dbReference type="EC" id="3.1.2.6" evidence="7"/>
<sequence>MLSVVYLNALKDNYIWILHNNCYVYVVDPGQAKPVIDFLKKNQLELKGILITHHHEDHVGGVKALLDEYSVPVYGPSIEAQEYVTHPLKEGDVLSMDNVVIKIMDVPGHTLGHIAYFVECHNDAPYLFCGDTLFSAGCGRLFEGTPEQMVESLDKLSNLPGNTRVCAAHEYTLSNIAWAKKVEPNNRALQMWEKEATMLIKKGEATLPTTIALERLINPFLRLTDTTVQQAIQAYADVQVSDVVTLFAYLREWKNKG</sequence>